<name>A0AB34IE77_PRYPA</name>
<keyword evidence="3 4" id="KW-0472">Membrane</keyword>
<dbReference type="InterPro" id="IPR036259">
    <property type="entry name" value="MFS_trans_sf"/>
</dbReference>
<dbReference type="Gene3D" id="1.20.1250.20">
    <property type="entry name" value="MFS general substrate transporter like domains"/>
    <property type="match status" value="1"/>
</dbReference>
<evidence type="ECO:0008006" key="7">
    <source>
        <dbReference type="Google" id="ProtNLM"/>
    </source>
</evidence>
<proteinExistence type="predicted"/>
<feature type="transmembrane region" description="Helical" evidence="4">
    <location>
        <begin position="73"/>
        <end position="91"/>
    </location>
</feature>
<feature type="transmembrane region" description="Helical" evidence="4">
    <location>
        <begin position="48"/>
        <end position="66"/>
    </location>
</feature>
<evidence type="ECO:0000256" key="1">
    <source>
        <dbReference type="ARBA" id="ARBA00022692"/>
    </source>
</evidence>
<dbReference type="PANTHER" id="PTHR23121:SF9">
    <property type="entry name" value="SODIUM-DEPENDENT GLUCOSE TRANSPORTER 1"/>
    <property type="match status" value="1"/>
</dbReference>
<dbReference type="SUPFAM" id="SSF103473">
    <property type="entry name" value="MFS general substrate transporter"/>
    <property type="match status" value="1"/>
</dbReference>
<protein>
    <recommendedName>
        <fullName evidence="7">Major facilitator superfamily (MFS) profile domain-containing protein</fullName>
    </recommendedName>
</protein>
<keyword evidence="1 4" id="KW-0812">Transmembrane</keyword>
<organism evidence="5 6">
    <name type="scientific">Prymnesium parvum</name>
    <name type="common">Toxic golden alga</name>
    <dbReference type="NCBI Taxonomy" id="97485"/>
    <lineage>
        <taxon>Eukaryota</taxon>
        <taxon>Haptista</taxon>
        <taxon>Haptophyta</taxon>
        <taxon>Prymnesiophyceae</taxon>
        <taxon>Prymnesiales</taxon>
        <taxon>Prymnesiaceae</taxon>
        <taxon>Prymnesium</taxon>
    </lineage>
</organism>
<feature type="transmembrane region" description="Helical" evidence="4">
    <location>
        <begin position="315"/>
        <end position="337"/>
    </location>
</feature>
<feature type="transmembrane region" description="Helical" evidence="4">
    <location>
        <begin position="97"/>
        <end position="123"/>
    </location>
</feature>
<comment type="caution">
    <text evidence="5">The sequence shown here is derived from an EMBL/GenBank/DDBJ whole genome shotgun (WGS) entry which is preliminary data.</text>
</comment>
<evidence type="ECO:0000256" key="3">
    <source>
        <dbReference type="ARBA" id="ARBA00023136"/>
    </source>
</evidence>
<feature type="transmembrane region" description="Helical" evidence="4">
    <location>
        <begin position="349"/>
        <end position="367"/>
    </location>
</feature>
<dbReference type="AlphaFoldDB" id="A0AB34IE77"/>
<feature type="transmembrane region" description="Helical" evidence="4">
    <location>
        <begin position="167"/>
        <end position="186"/>
    </location>
</feature>
<sequence length="379" mass="39465">MASPLACTLAYCVLFVGLGLMPGIVGPTLPALSNLTAVAGPSDLVPMYVARGACYGLGTTAMGALLDRTGERVHTVLVGWQLVMAGTGALFPHASTLWTLVLLAAAMNFAAGCVDVMGNVLLVQLWENDDARGAPAMNLLHAAWSSGSTLGPLLARAVGLSPGDLPRLYLVAAIATAVLSLPLLGVSPLRRSSPLLGSQDGSSAPPRRHSTTSVSLARFSCVVLLMFCFYMCLGAAERIPGDWLTTAIVRSPYLHEDERGGAFVTSVFFGAHLCGRVLSVPLAWCLRPVTFCAIEFTLAITSAIAFVAFAPRNYAWLLVSSAGIGLGISALYPQGLLLAKSRVHLSSVWISRLVVGALAGAVLGPPATGDELHLSLLDC</sequence>
<reference evidence="5 6" key="1">
    <citation type="journal article" date="2024" name="Science">
        <title>Giant polyketide synthase enzymes in the biosynthesis of giant marine polyether toxins.</title>
        <authorList>
            <person name="Fallon T.R."/>
            <person name="Shende V.V."/>
            <person name="Wierzbicki I.H."/>
            <person name="Pendleton A.L."/>
            <person name="Watervoot N.F."/>
            <person name="Auber R.P."/>
            <person name="Gonzalez D.J."/>
            <person name="Wisecaver J.H."/>
            <person name="Moore B.S."/>
        </authorList>
    </citation>
    <scope>NUCLEOTIDE SEQUENCE [LARGE SCALE GENOMIC DNA]</scope>
    <source>
        <strain evidence="5 6">12B1</strain>
    </source>
</reference>
<evidence type="ECO:0000313" key="5">
    <source>
        <dbReference type="EMBL" id="KAL1496562.1"/>
    </source>
</evidence>
<evidence type="ECO:0000256" key="4">
    <source>
        <dbReference type="SAM" id="Phobius"/>
    </source>
</evidence>
<accession>A0AB34IE77</accession>
<feature type="transmembrane region" description="Helical" evidence="4">
    <location>
        <begin position="135"/>
        <end position="155"/>
    </location>
</feature>
<feature type="transmembrane region" description="Helical" evidence="4">
    <location>
        <begin position="260"/>
        <end position="278"/>
    </location>
</feature>
<keyword evidence="2 4" id="KW-1133">Transmembrane helix</keyword>
<feature type="transmembrane region" description="Helical" evidence="4">
    <location>
        <begin position="216"/>
        <end position="236"/>
    </location>
</feature>
<dbReference type="PANTHER" id="PTHR23121">
    <property type="entry name" value="SODIUM-DEPENDENT GLUCOSE TRANSPORTER 1"/>
    <property type="match status" value="1"/>
</dbReference>
<evidence type="ECO:0000313" key="6">
    <source>
        <dbReference type="Proteomes" id="UP001515480"/>
    </source>
</evidence>
<feature type="transmembrane region" description="Helical" evidence="4">
    <location>
        <begin position="290"/>
        <end position="309"/>
    </location>
</feature>
<dbReference type="EMBL" id="JBGBPQ010000028">
    <property type="protein sequence ID" value="KAL1496562.1"/>
    <property type="molecule type" value="Genomic_DNA"/>
</dbReference>
<evidence type="ECO:0000256" key="2">
    <source>
        <dbReference type="ARBA" id="ARBA00022989"/>
    </source>
</evidence>
<dbReference type="Proteomes" id="UP001515480">
    <property type="component" value="Unassembled WGS sequence"/>
</dbReference>
<gene>
    <name evidence="5" type="ORF">AB1Y20_014168</name>
</gene>
<keyword evidence="6" id="KW-1185">Reference proteome</keyword>